<dbReference type="GO" id="GO:0005739">
    <property type="term" value="C:mitochondrion"/>
    <property type="evidence" value="ECO:0007669"/>
    <property type="project" value="UniProtKB-SubCell"/>
</dbReference>
<dbReference type="EC" id="1.13.11.18" evidence="13"/>
<dbReference type="PANTHER" id="PTHR43084:SF1">
    <property type="entry name" value="PERSULFIDE DIOXYGENASE ETHE1, MITOCHONDRIAL"/>
    <property type="match status" value="1"/>
</dbReference>
<comment type="cofactor">
    <cofactor evidence="1">
        <name>Fe(2+)</name>
        <dbReference type="ChEBI" id="CHEBI:29033"/>
    </cofactor>
</comment>
<comment type="catalytic activity">
    <reaction evidence="11">
        <text>S-sulfanylglutathione + O2 + H2O = sulfite + glutathione + 2 H(+)</text>
        <dbReference type="Rhea" id="RHEA:12981"/>
        <dbReference type="ChEBI" id="CHEBI:15377"/>
        <dbReference type="ChEBI" id="CHEBI:15378"/>
        <dbReference type="ChEBI" id="CHEBI:15379"/>
        <dbReference type="ChEBI" id="CHEBI:17359"/>
        <dbReference type="ChEBI" id="CHEBI:57925"/>
        <dbReference type="ChEBI" id="CHEBI:58905"/>
        <dbReference type="EC" id="1.13.11.18"/>
    </reaction>
</comment>
<keyword evidence="4" id="KW-0479">Metal-binding</keyword>
<evidence type="ECO:0000256" key="4">
    <source>
        <dbReference type="ARBA" id="ARBA00022723"/>
    </source>
</evidence>
<keyword evidence="6" id="KW-0223">Dioxygenase</keyword>
<evidence type="ECO:0000256" key="1">
    <source>
        <dbReference type="ARBA" id="ARBA00001954"/>
    </source>
</evidence>
<evidence type="ECO:0000256" key="9">
    <source>
        <dbReference type="ARBA" id="ARBA00023004"/>
    </source>
</evidence>
<evidence type="ECO:0000256" key="2">
    <source>
        <dbReference type="ARBA" id="ARBA00004173"/>
    </source>
</evidence>
<evidence type="ECO:0000256" key="12">
    <source>
        <dbReference type="ARBA" id="ARBA00065219"/>
    </source>
</evidence>
<dbReference type="Pfam" id="PF00753">
    <property type="entry name" value="Lactamase_B"/>
    <property type="match status" value="1"/>
</dbReference>
<dbReference type="InterPro" id="IPR044528">
    <property type="entry name" value="POD-like_MBL-fold"/>
</dbReference>
<evidence type="ECO:0000313" key="17">
    <source>
        <dbReference type="Proteomes" id="UP000515135"/>
    </source>
</evidence>
<dbReference type="Proteomes" id="UP000515135">
    <property type="component" value="Unplaced"/>
</dbReference>
<accession>A0A6P4Y9I6</accession>
<dbReference type="PANTHER" id="PTHR43084">
    <property type="entry name" value="PERSULFIDE DIOXYGENASE ETHE1"/>
    <property type="match status" value="1"/>
</dbReference>
<dbReference type="FunFam" id="3.60.15.10:FF:000013">
    <property type="entry name" value="Persulfide dioxygenase ETHE1, mitochondrial"/>
    <property type="match status" value="1"/>
</dbReference>
<comment type="similarity">
    <text evidence="3">Belongs to the metallo-beta-lactamase superfamily. Glyoxalase II family.</text>
</comment>
<dbReference type="InterPro" id="IPR051682">
    <property type="entry name" value="Mito_Persulfide_Diox"/>
</dbReference>
<evidence type="ECO:0000259" key="16">
    <source>
        <dbReference type="SMART" id="SM00849"/>
    </source>
</evidence>
<name>A0A6P4Y9I6_BRABE</name>
<proteinExistence type="inferred from homology"/>
<dbReference type="InterPro" id="IPR001279">
    <property type="entry name" value="Metallo-B-lactamas"/>
</dbReference>
<organism evidence="17 18">
    <name type="scientific">Branchiostoma belcheri</name>
    <name type="common">Amphioxus</name>
    <dbReference type="NCBI Taxonomy" id="7741"/>
    <lineage>
        <taxon>Eukaryota</taxon>
        <taxon>Metazoa</taxon>
        <taxon>Chordata</taxon>
        <taxon>Cephalochordata</taxon>
        <taxon>Leptocardii</taxon>
        <taxon>Amphioxiformes</taxon>
        <taxon>Branchiostomatidae</taxon>
        <taxon>Branchiostoma</taxon>
    </lineage>
</organism>
<dbReference type="GO" id="GO:0070813">
    <property type="term" value="P:hydrogen sulfide metabolic process"/>
    <property type="evidence" value="ECO:0007669"/>
    <property type="project" value="TreeGrafter"/>
</dbReference>
<evidence type="ECO:0000256" key="15">
    <source>
        <dbReference type="ARBA" id="ARBA00077964"/>
    </source>
</evidence>
<gene>
    <name evidence="18" type="primary">LOC109470999</name>
</gene>
<dbReference type="AlphaFoldDB" id="A0A6P4Y9I6"/>
<evidence type="ECO:0000256" key="13">
    <source>
        <dbReference type="ARBA" id="ARBA00066686"/>
    </source>
</evidence>
<dbReference type="CDD" id="cd07724">
    <property type="entry name" value="POD-like_MBL-fold"/>
    <property type="match status" value="1"/>
</dbReference>
<dbReference type="OrthoDB" id="449487at2759"/>
<dbReference type="SUPFAM" id="SSF56281">
    <property type="entry name" value="Metallo-hydrolase/oxidoreductase"/>
    <property type="match status" value="1"/>
</dbReference>
<dbReference type="InterPro" id="IPR036866">
    <property type="entry name" value="RibonucZ/Hydroxyglut_hydro"/>
</dbReference>
<evidence type="ECO:0000256" key="3">
    <source>
        <dbReference type="ARBA" id="ARBA00006759"/>
    </source>
</evidence>
<dbReference type="SMART" id="SM00849">
    <property type="entry name" value="Lactamase_B"/>
    <property type="match status" value="1"/>
</dbReference>
<evidence type="ECO:0000256" key="5">
    <source>
        <dbReference type="ARBA" id="ARBA00022946"/>
    </source>
</evidence>
<evidence type="ECO:0000256" key="14">
    <source>
        <dbReference type="ARBA" id="ARBA00067300"/>
    </source>
</evidence>
<keyword evidence="8" id="KW-0560">Oxidoreductase</keyword>
<keyword evidence="7" id="KW-0007">Acetylation</keyword>
<dbReference type="GO" id="GO:0006749">
    <property type="term" value="P:glutathione metabolic process"/>
    <property type="evidence" value="ECO:0007669"/>
    <property type="project" value="InterPro"/>
</dbReference>
<dbReference type="GeneID" id="109470999"/>
<feature type="domain" description="Metallo-beta-lactamase" evidence="16">
    <location>
        <begin position="63"/>
        <end position="223"/>
    </location>
</feature>
<evidence type="ECO:0000256" key="8">
    <source>
        <dbReference type="ARBA" id="ARBA00023002"/>
    </source>
</evidence>
<keyword evidence="5" id="KW-0809">Transit peptide</keyword>
<comment type="subunit">
    <text evidence="12">Homodimer. Monomer. Interacts with TST. May interact with RELA.</text>
</comment>
<sequence>MASAGRRALAGLWRSVSSAKRCRTELRPSPFLLHCRGLCNATGETRQDSSGLVFRQLFDQTSFTYTYVLGDRESGECVLIDPVIEMVDRDTRVISELGLRLTYALNTHVHADHVTGTGELKKRAGVKSVIARVSKAVADVHVDEGDTVKFGRFELEVRSTPGHTDGCLTFVLRDHGKAFTGDALLIRGCGRTDFQQGDPGRLYDSVHGKILSLADDTQLYPAHDYTGQTVTTVAEEKKFNPRLTKPKAEFVQLMNELNLPYPRLIDKAVPANLVCGLQDLMK</sequence>
<evidence type="ECO:0000256" key="11">
    <source>
        <dbReference type="ARBA" id="ARBA00050990"/>
    </source>
</evidence>
<protein>
    <recommendedName>
        <fullName evidence="14">Persulfide dioxygenase ETHE1, mitochondrial</fullName>
        <ecNumber evidence="13">1.13.11.18</ecNumber>
    </recommendedName>
    <alternativeName>
        <fullName evidence="15">Sulfur dioxygenase ETHE1</fullName>
    </alternativeName>
</protein>
<evidence type="ECO:0000313" key="18">
    <source>
        <dbReference type="RefSeq" id="XP_019625705.1"/>
    </source>
</evidence>
<dbReference type="GO" id="GO:0050313">
    <property type="term" value="F:sulfur dioxygenase activity"/>
    <property type="evidence" value="ECO:0007669"/>
    <property type="project" value="UniProtKB-EC"/>
</dbReference>
<reference evidence="18" key="1">
    <citation type="submission" date="2025-08" db="UniProtKB">
        <authorList>
            <consortium name="RefSeq"/>
        </authorList>
    </citation>
    <scope>IDENTIFICATION</scope>
    <source>
        <tissue evidence="18">Gonad</tissue>
    </source>
</reference>
<evidence type="ECO:0000256" key="7">
    <source>
        <dbReference type="ARBA" id="ARBA00022990"/>
    </source>
</evidence>
<keyword evidence="9" id="KW-0408">Iron</keyword>
<dbReference type="RefSeq" id="XP_019625705.1">
    <property type="nucleotide sequence ID" value="XM_019770146.1"/>
</dbReference>
<keyword evidence="10" id="KW-0496">Mitochondrion</keyword>
<keyword evidence="17" id="KW-1185">Reference proteome</keyword>
<comment type="subcellular location">
    <subcellularLocation>
        <location evidence="2">Mitochondrion</location>
    </subcellularLocation>
</comment>
<dbReference type="Gene3D" id="3.60.15.10">
    <property type="entry name" value="Ribonuclease Z/Hydroxyacylglutathione hydrolase-like"/>
    <property type="match status" value="1"/>
</dbReference>
<evidence type="ECO:0000256" key="10">
    <source>
        <dbReference type="ARBA" id="ARBA00023128"/>
    </source>
</evidence>
<evidence type="ECO:0000256" key="6">
    <source>
        <dbReference type="ARBA" id="ARBA00022964"/>
    </source>
</evidence>
<dbReference type="GO" id="GO:0046872">
    <property type="term" value="F:metal ion binding"/>
    <property type="evidence" value="ECO:0007669"/>
    <property type="project" value="UniProtKB-KW"/>
</dbReference>